<evidence type="ECO:0000256" key="1">
    <source>
        <dbReference type="ARBA" id="ARBA00010128"/>
    </source>
</evidence>
<dbReference type="PANTHER" id="PTHR43900:SF3">
    <property type="entry name" value="GLUTATHIONE S-TRANSFERASE RHO"/>
    <property type="match status" value="1"/>
</dbReference>
<dbReference type="GO" id="GO:0005737">
    <property type="term" value="C:cytoplasm"/>
    <property type="evidence" value="ECO:0007669"/>
    <property type="project" value="TreeGrafter"/>
</dbReference>
<dbReference type="InterPro" id="IPR036282">
    <property type="entry name" value="Glutathione-S-Trfase_C_sf"/>
</dbReference>
<dbReference type="InterPro" id="IPR004046">
    <property type="entry name" value="GST_C"/>
</dbReference>
<name>A0A0C9SS02_PLICR</name>
<dbReference type="FunFam" id="3.40.30.10:FF:000016">
    <property type="entry name" value="Glutathione S-transferase F2"/>
    <property type="match status" value="1"/>
</dbReference>
<keyword evidence="8" id="KW-1185">Reference proteome</keyword>
<evidence type="ECO:0000313" key="7">
    <source>
        <dbReference type="EMBL" id="KII85157.1"/>
    </source>
</evidence>
<dbReference type="AlphaFoldDB" id="A0A0C9SS02"/>
<dbReference type="InterPro" id="IPR040079">
    <property type="entry name" value="Glutathione_S-Trfase"/>
</dbReference>
<dbReference type="PROSITE" id="PS50405">
    <property type="entry name" value="GST_CTER"/>
    <property type="match status" value="1"/>
</dbReference>
<dbReference type="SUPFAM" id="SSF47616">
    <property type="entry name" value="GST C-terminal domain-like"/>
    <property type="match status" value="1"/>
</dbReference>
<evidence type="ECO:0000256" key="3">
    <source>
        <dbReference type="ARBA" id="ARBA00022679"/>
    </source>
</evidence>
<feature type="domain" description="GST N-terminal" evidence="5">
    <location>
        <begin position="1"/>
        <end position="82"/>
    </location>
</feature>
<evidence type="ECO:0000313" key="8">
    <source>
        <dbReference type="Proteomes" id="UP000053263"/>
    </source>
</evidence>
<dbReference type="SFLD" id="SFLDG01154">
    <property type="entry name" value="Main.5:_Phi-like"/>
    <property type="match status" value="1"/>
</dbReference>
<dbReference type="OrthoDB" id="249703at2759"/>
<comment type="similarity">
    <text evidence="1">Belongs to the GST superfamily. Phi family.</text>
</comment>
<dbReference type="SFLD" id="SFLDS00019">
    <property type="entry name" value="Glutathione_Transferase_(cytos"/>
    <property type="match status" value="1"/>
</dbReference>
<dbReference type="Pfam" id="PF02798">
    <property type="entry name" value="GST_N"/>
    <property type="match status" value="1"/>
</dbReference>
<reference evidence="7 8" key="1">
    <citation type="submission" date="2014-06" db="EMBL/GenBank/DDBJ databases">
        <title>Evolutionary Origins and Diversification of the Mycorrhizal Mutualists.</title>
        <authorList>
            <consortium name="DOE Joint Genome Institute"/>
            <consortium name="Mycorrhizal Genomics Consortium"/>
            <person name="Kohler A."/>
            <person name="Kuo A."/>
            <person name="Nagy L.G."/>
            <person name="Floudas D."/>
            <person name="Copeland A."/>
            <person name="Barry K.W."/>
            <person name="Cichocki N."/>
            <person name="Veneault-Fourrey C."/>
            <person name="LaButti K."/>
            <person name="Lindquist E.A."/>
            <person name="Lipzen A."/>
            <person name="Lundell T."/>
            <person name="Morin E."/>
            <person name="Murat C."/>
            <person name="Riley R."/>
            <person name="Ohm R."/>
            <person name="Sun H."/>
            <person name="Tunlid A."/>
            <person name="Henrissat B."/>
            <person name="Grigoriev I.V."/>
            <person name="Hibbett D.S."/>
            <person name="Martin F."/>
        </authorList>
    </citation>
    <scope>NUCLEOTIDE SEQUENCE [LARGE SCALE GENOMIC DNA]</scope>
    <source>
        <strain evidence="7 8">FD-325 SS-3</strain>
    </source>
</reference>
<sequence>MVLKLHGVSASICTRRAAIAFKEKNVPYELIPVNMAKGEHKSPEHLAYQPFGQIPYLDDDGFILYESRAITRYIAEKYASQGTQGLIPTDLKAKALFEQAVSTELCDFNPPTEGIFYETVVKPIYGLTKDDGRVAEYTKSLLGKLDGYERVLSKQKYLAGNEITLADLWHLPYGAALKKSGIDVLEDTSRPNVARWWKELIERPSWKAVENGA</sequence>
<dbReference type="Gene3D" id="1.20.1050.10">
    <property type="match status" value="1"/>
</dbReference>
<dbReference type="SFLD" id="SFLDG00358">
    <property type="entry name" value="Main_(cytGST)"/>
    <property type="match status" value="1"/>
</dbReference>
<dbReference type="EMBL" id="KN832568">
    <property type="protein sequence ID" value="KII85157.1"/>
    <property type="molecule type" value="Genomic_DNA"/>
</dbReference>
<comment type="catalytic activity">
    <reaction evidence="4">
        <text>RX + glutathione = an S-substituted glutathione + a halide anion + H(+)</text>
        <dbReference type="Rhea" id="RHEA:16437"/>
        <dbReference type="ChEBI" id="CHEBI:15378"/>
        <dbReference type="ChEBI" id="CHEBI:16042"/>
        <dbReference type="ChEBI" id="CHEBI:17792"/>
        <dbReference type="ChEBI" id="CHEBI:57925"/>
        <dbReference type="ChEBI" id="CHEBI:90779"/>
        <dbReference type="EC" id="2.5.1.18"/>
    </reaction>
</comment>
<dbReference type="GO" id="GO:0006749">
    <property type="term" value="P:glutathione metabolic process"/>
    <property type="evidence" value="ECO:0007669"/>
    <property type="project" value="TreeGrafter"/>
</dbReference>
<dbReference type="PROSITE" id="PS50404">
    <property type="entry name" value="GST_NTER"/>
    <property type="match status" value="1"/>
</dbReference>
<dbReference type="InterPro" id="IPR036249">
    <property type="entry name" value="Thioredoxin-like_sf"/>
</dbReference>
<feature type="domain" description="GST C-terminal" evidence="6">
    <location>
        <begin position="90"/>
        <end position="213"/>
    </location>
</feature>
<accession>A0A0C9SS02</accession>
<dbReference type="InterPro" id="IPR010987">
    <property type="entry name" value="Glutathione-S-Trfase_C-like"/>
</dbReference>
<dbReference type="Pfam" id="PF00043">
    <property type="entry name" value="GST_C"/>
    <property type="match status" value="1"/>
</dbReference>
<dbReference type="FunFam" id="1.20.1050.10:FF:000004">
    <property type="entry name" value="Glutathione S-transferase F2"/>
    <property type="match status" value="1"/>
</dbReference>
<proteinExistence type="inferred from homology"/>
<dbReference type="EC" id="2.5.1.18" evidence="2"/>
<dbReference type="Gene3D" id="3.40.30.10">
    <property type="entry name" value="Glutaredoxin"/>
    <property type="match status" value="1"/>
</dbReference>
<evidence type="ECO:0000259" key="5">
    <source>
        <dbReference type="PROSITE" id="PS50404"/>
    </source>
</evidence>
<evidence type="ECO:0000256" key="2">
    <source>
        <dbReference type="ARBA" id="ARBA00012452"/>
    </source>
</evidence>
<organism evidence="7 8">
    <name type="scientific">Plicaturopsis crispa FD-325 SS-3</name>
    <dbReference type="NCBI Taxonomy" id="944288"/>
    <lineage>
        <taxon>Eukaryota</taxon>
        <taxon>Fungi</taxon>
        <taxon>Dikarya</taxon>
        <taxon>Basidiomycota</taxon>
        <taxon>Agaricomycotina</taxon>
        <taxon>Agaricomycetes</taxon>
        <taxon>Agaricomycetidae</taxon>
        <taxon>Amylocorticiales</taxon>
        <taxon>Amylocorticiaceae</taxon>
        <taxon>Plicatura</taxon>
        <taxon>Plicaturopsis crispa</taxon>
    </lineage>
</organism>
<keyword evidence="3" id="KW-0808">Transferase</keyword>
<dbReference type="HOGENOM" id="CLU_011226_5_1_1"/>
<dbReference type="GO" id="GO:0004364">
    <property type="term" value="F:glutathione transferase activity"/>
    <property type="evidence" value="ECO:0007669"/>
    <property type="project" value="UniProtKB-EC"/>
</dbReference>
<gene>
    <name evidence="7" type="ORF">PLICRDRAFT_45303</name>
</gene>
<dbReference type="GO" id="GO:0009636">
    <property type="term" value="P:response to toxic substance"/>
    <property type="evidence" value="ECO:0007669"/>
    <property type="project" value="UniProtKB-ARBA"/>
</dbReference>
<evidence type="ECO:0000256" key="4">
    <source>
        <dbReference type="ARBA" id="ARBA00047960"/>
    </source>
</evidence>
<dbReference type="Proteomes" id="UP000053263">
    <property type="component" value="Unassembled WGS sequence"/>
</dbReference>
<dbReference type="SUPFAM" id="SSF52833">
    <property type="entry name" value="Thioredoxin-like"/>
    <property type="match status" value="1"/>
</dbReference>
<dbReference type="InterPro" id="IPR004045">
    <property type="entry name" value="Glutathione_S-Trfase_N"/>
</dbReference>
<dbReference type="PANTHER" id="PTHR43900">
    <property type="entry name" value="GLUTATHIONE S-TRANSFERASE RHO"/>
    <property type="match status" value="1"/>
</dbReference>
<dbReference type="CDD" id="cd03053">
    <property type="entry name" value="GST_N_Phi"/>
    <property type="match status" value="1"/>
</dbReference>
<evidence type="ECO:0000259" key="6">
    <source>
        <dbReference type="PROSITE" id="PS50405"/>
    </source>
</evidence>
<dbReference type="GO" id="GO:0043295">
    <property type="term" value="F:glutathione binding"/>
    <property type="evidence" value="ECO:0007669"/>
    <property type="project" value="TreeGrafter"/>
</dbReference>
<protein>
    <recommendedName>
        <fullName evidence="2">glutathione transferase</fullName>
        <ecNumber evidence="2">2.5.1.18</ecNumber>
    </recommendedName>
</protein>